<feature type="chain" id="PRO_5021214345" description="Lipoprotein" evidence="1">
    <location>
        <begin position="23"/>
        <end position="301"/>
    </location>
</feature>
<sequence>MSHSYRLLAAAALCALAACAQADPLRAGRLTLDIKIDGTGTTQSGKASATVKTAETIHMAFTLLAGSPEPTNRLDLVANPPTAPQPIANVQAKNLNRDQQKAVMEKGQKALQACGQDVACMQRVAMQMTQDTSTWQPAMPAAPQGEDRYLTFAAAMPSDCKPAFSATVRDITEGTHNDVQGLVPFSQKALADYKGNNNDLPILCAGMLVLDLKTNRIWYAGNVPAPRGRATFIEGTHTVSDTPNAELALNRDAMKWALQQLNGNTRSGKARTTLKAPLSLAGGHKGENTVNVEASWYFDGK</sequence>
<organism evidence="2 3">
    <name type="scientific">Zemynaea arenosa</name>
    <dbReference type="NCBI Taxonomy" id="2561931"/>
    <lineage>
        <taxon>Bacteria</taxon>
        <taxon>Pseudomonadati</taxon>
        <taxon>Pseudomonadota</taxon>
        <taxon>Betaproteobacteria</taxon>
        <taxon>Burkholderiales</taxon>
        <taxon>Oxalobacteraceae</taxon>
        <taxon>Telluria group</taxon>
        <taxon>Zemynaea</taxon>
    </lineage>
</organism>
<comment type="caution">
    <text evidence="2">The sequence shown here is derived from an EMBL/GenBank/DDBJ whole genome shotgun (WGS) entry which is preliminary data.</text>
</comment>
<reference evidence="2 3" key="1">
    <citation type="submission" date="2019-03" db="EMBL/GenBank/DDBJ databases">
        <title>Draft Genome Sequence of Massilia arenosa sp. nov., a Novel Massilia Species Isolated from a Sandy-loam Maize Soil.</title>
        <authorList>
            <person name="Raths R."/>
            <person name="Peta V."/>
            <person name="Bucking H."/>
        </authorList>
    </citation>
    <scope>NUCLEOTIDE SEQUENCE [LARGE SCALE GENOMIC DNA]</scope>
    <source>
        <strain evidence="2 3">MC02</strain>
    </source>
</reference>
<gene>
    <name evidence="2" type="ORF">E4L96_13190</name>
</gene>
<protein>
    <recommendedName>
        <fullName evidence="4">Lipoprotein</fullName>
    </recommendedName>
</protein>
<evidence type="ECO:0008006" key="4">
    <source>
        <dbReference type="Google" id="ProtNLM"/>
    </source>
</evidence>
<evidence type="ECO:0000256" key="1">
    <source>
        <dbReference type="SAM" id="SignalP"/>
    </source>
</evidence>
<accession>A0A4Y9SEI3</accession>
<keyword evidence="1" id="KW-0732">Signal</keyword>
<evidence type="ECO:0000313" key="2">
    <source>
        <dbReference type="EMBL" id="TFW18378.1"/>
    </source>
</evidence>
<dbReference type="PROSITE" id="PS51257">
    <property type="entry name" value="PROKAR_LIPOPROTEIN"/>
    <property type="match status" value="1"/>
</dbReference>
<evidence type="ECO:0000313" key="3">
    <source>
        <dbReference type="Proteomes" id="UP000298438"/>
    </source>
</evidence>
<feature type="signal peptide" evidence="1">
    <location>
        <begin position="1"/>
        <end position="22"/>
    </location>
</feature>
<name>A0A4Y9SEI3_9BURK</name>
<dbReference type="AlphaFoldDB" id="A0A4Y9SEI3"/>
<dbReference type="Proteomes" id="UP000298438">
    <property type="component" value="Unassembled WGS sequence"/>
</dbReference>
<dbReference type="OrthoDB" id="8901848at2"/>
<dbReference type="EMBL" id="SPVF01000162">
    <property type="protein sequence ID" value="TFW18378.1"/>
    <property type="molecule type" value="Genomic_DNA"/>
</dbReference>
<dbReference type="RefSeq" id="WP_135207693.1">
    <property type="nucleotide sequence ID" value="NZ_SPVF01000162.1"/>
</dbReference>
<proteinExistence type="predicted"/>
<keyword evidence="3" id="KW-1185">Reference proteome</keyword>